<feature type="transmembrane region" description="Helical" evidence="1">
    <location>
        <begin position="6"/>
        <end position="24"/>
    </location>
</feature>
<evidence type="ECO:0000313" key="2">
    <source>
        <dbReference type="EMBL" id="PWH84128.1"/>
    </source>
</evidence>
<sequence length="180" mass="21375">MLKVLNVNKIIMFIIMIIIIVSCSSSEKKSEDISLLKVYIENYKDKQKKDSVFLGLDNTNSEVFKIIRKYNSKSEVIPDELKNVFTKKNYDYLKKQMTKENSVWELDFTNLDNVFSVKNYPHKNNLEVIYLSKPIYTVDGEYGLIQKLQKTDENVYFISSVEVYKRYDEIWKKISDISRY</sequence>
<evidence type="ECO:0000313" key="3">
    <source>
        <dbReference type="Proteomes" id="UP000245375"/>
    </source>
</evidence>
<organism evidence="2 3">
    <name type="scientific">Algibacter marinivivus</name>
    <dbReference type="NCBI Taxonomy" id="2100723"/>
    <lineage>
        <taxon>Bacteria</taxon>
        <taxon>Pseudomonadati</taxon>
        <taxon>Bacteroidota</taxon>
        <taxon>Flavobacteriia</taxon>
        <taxon>Flavobacteriales</taxon>
        <taxon>Flavobacteriaceae</taxon>
        <taxon>Algibacter</taxon>
    </lineage>
</organism>
<dbReference type="AlphaFoldDB" id="A0A2U2X8L2"/>
<reference evidence="3" key="2">
    <citation type="submission" date="2018-05" db="EMBL/GenBank/DDBJ databases">
        <title>Algibacter marinivivus sp. nov., isolated from sample around a algae.</title>
        <authorList>
            <person name="Lu D."/>
        </authorList>
    </citation>
    <scope>NUCLEOTIDE SEQUENCE [LARGE SCALE GENOMIC DNA]</scope>
    <source>
        <strain evidence="3">ZY111</strain>
    </source>
</reference>
<gene>
    <name evidence="2" type="ORF">DIS18_06180</name>
</gene>
<reference evidence="3" key="3">
    <citation type="submission" date="2018-05" db="EMBL/GenBank/DDBJ databases">
        <authorList>
            <person name="Lu D."/>
        </authorList>
    </citation>
    <scope>NUCLEOTIDE SEQUENCE [LARGE SCALE GENOMIC DNA]</scope>
    <source>
        <strain evidence="3">ZY111</strain>
    </source>
</reference>
<evidence type="ECO:0000256" key="1">
    <source>
        <dbReference type="SAM" id="Phobius"/>
    </source>
</evidence>
<keyword evidence="1" id="KW-1133">Transmembrane helix</keyword>
<reference evidence="2 3" key="1">
    <citation type="submission" date="2018-05" db="EMBL/GenBank/DDBJ databases">
        <title>Algibacter marinivivus sp. nov., isolated from sample around a algae.</title>
        <authorList>
            <person name="Zhong X."/>
        </authorList>
    </citation>
    <scope>NUCLEOTIDE SEQUENCE [LARGE SCALE GENOMIC DNA]</scope>
    <source>
        <strain evidence="2 3">ZY111</strain>
    </source>
</reference>
<keyword evidence="1" id="KW-0812">Transmembrane</keyword>
<accession>A0A2U2X8L2</accession>
<name>A0A2U2X8L2_9FLAO</name>
<keyword evidence="1" id="KW-0472">Membrane</keyword>
<proteinExistence type="predicted"/>
<dbReference type="EMBL" id="QFRI01000001">
    <property type="protein sequence ID" value="PWH84128.1"/>
    <property type="molecule type" value="Genomic_DNA"/>
</dbReference>
<evidence type="ECO:0008006" key="4">
    <source>
        <dbReference type="Google" id="ProtNLM"/>
    </source>
</evidence>
<dbReference type="PROSITE" id="PS51257">
    <property type="entry name" value="PROKAR_LIPOPROTEIN"/>
    <property type="match status" value="1"/>
</dbReference>
<keyword evidence="3" id="KW-1185">Reference proteome</keyword>
<dbReference type="Proteomes" id="UP000245375">
    <property type="component" value="Unassembled WGS sequence"/>
</dbReference>
<comment type="caution">
    <text evidence="2">The sequence shown here is derived from an EMBL/GenBank/DDBJ whole genome shotgun (WGS) entry which is preliminary data.</text>
</comment>
<protein>
    <recommendedName>
        <fullName evidence="4">Lipoprotein</fullName>
    </recommendedName>
</protein>